<dbReference type="EMBL" id="KQ981241">
    <property type="protein sequence ID" value="KYN44294.1"/>
    <property type="molecule type" value="Genomic_DNA"/>
</dbReference>
<feature type="region of interest" description="Disordered" evidence="1">
    <location>
        <begin position="271"/>
        <end position="299"/>
    </location>
</feature>
<keyword evidence="3" id="KW-1185">Reference proteome</keyword>
<name>A0A195FWS4_9HYME</name>
<dbReference type="KEGG" id="tsep:108754457"/>
<reference evidence="2 3" key="1">
    <citation type="submission" date="2016-03" db="EMBL/GenBank/DDBJ databases">
        <title>Trachymyrmex septentrionalis WGS genome.</title>
        <authorList>
            <person name="Nygaard S."/>
            <person name="Hu H."/>
            <person name="Boomsma J."/>
            <person name="Zhang G."/>
        </authorList>
    </citation>
    <scope>NUCLEOTIDE SEQUENCE [LARGE SCALE GENOMIC DNA]</scope>
    <source>
        <strain evidence="2">Tsep2-gDNA-1</strain>
        <tissue evidence="2">Whole body</tissue>
    </source>
</reference>
<protein>
    <submittedName>
        <fullName evidence="2">Uncharacterized protein</fullName>
    </submittedName>
</protein>
<evidence type="ECO:0000313" key="2">
    <source>
        <dbReference type="EMBL" id="KYN44294.1"/>
    </source>
</evidence>
<accession>A0A195FWS4</accession>
<proteinExistence type="predicted"/>
<feature type="region of interest" description="Disordered" evidence="1">
    <location>
        <begin position="22"/>
        <end position="48"/>
    </location>
</feature>
<evidence type="ECO:0000256" key="1">
    <source>
        <dbReference type="SAM" id="MobiDB-lite"/>
    </source>
</evidence>
<feature type="compositionally biased region" description="Basic residues" evidence="1">
    <location>
        <begin position="271"/>
        <end position="284"/>
    </location>
</feature>
<dbReference type="OrthoDB" id="7554702at2759"/>
<sequence>MEATTDSSLFLTSSNCTDHDYEYSEISTQSEKKKRVKRPPAPKPSLSLSFMSLTDIEKSLKTNKASSKETQKAKSEDEFLKDYCPYSSDNCGCSSGCTDCDYGLYTYTTKNKSKLKSKDKRFYIRPSNSFRPLVSEKSRKTPKPFSAINILRKKKTELPKIEKALKSSYSESSGSCNGQSNYIKHNFKLKTTKDQKSKTKKKTSARNLRKLKTTRIVKTLKLRKNKKVSKKAATKVSERTVMKNWFPDSSINYECNSDYTDCEKRITIKRKKLKSKSRRVKTSTKPKMPSVIDESNDDS</sequence>
<evidence type="ECO:0000313" key="3">
    <source>
        <dbReference type="Proteomes" id="UP000078541"/>
    </source>
</evidence>
<organism evidence="2 3">
    <name type="scientific">Trachymyrmex septentrionalis</name>
    <dbReference type="NCBI Taxonomy" id="34720"/>
    <lineage>
        <taxon>Eukaryota</taxon>
        <taxon>Metazoa</taxon>
        <taxon>Ecdysozoa</taxon>
        <taxon>Arthropoda</taxon>
        <taxon>Hexapoda</taxon>
        <taxon>Insecta</taxon>
        <taxon>Pterygota</taxon>
        <taxon>Neoptera</taxon>
        <taxon>Endopterygota</taxon>
        <taxon>Hymenoptera</taxon>
        <taxon>Apocrita</taxon>
        <taxon>Aculeata</taxon>
        <taxon>Formicoidea</taxon>
        <taxon>Formicidae</taxon>
        <taxon>Myrmicinae</taxon>
        <taxon>Trachymyrmex</taxon>
    </lineage>
</organism>
<gene>
    <name evidence="2" type="ORF">ALC56_01265</name>
</gene>
<dbReference type="AlphaFoldDB" id="A0A195FWS4"/>
<dbReference type="Proteomes" id="UP000078541">
    <property type="component" value="Unassembled WGS sequence"/>
</dbReference>